<proteinExistence type="inferred from homology"/>
<dbReference type="EMBL" id="CP121252">
    <property type="protein sequence ID" value="WFP17588.1"/>
    <property type="molecule type" value="Genomic_DNA"/>
</dbReference>
<keyword evidence="8 11" id="KW-1133">Transmembrane helix</keyword>
<dbReference type="Proteomes" id="UP001219037">
    <property type="component" value="Chromosome"/>
</dbReference>
<keyword evidence="7" id="KW-0862">Zinc</keyword>
<evidence type="ECO:0000256" key="11">
    <source>
        <dbReference type="SAM" id="Phobius"/>
    </source>
</evidence>
<feature type="transmembrane region" description="Helical" evidence="11">
    <location>
        <begin position="6"/>
        <end position="25"/>
    </location>
</feature>
<dbReference type="Pfam" id="PF17820">
    <property type="entry name" value="PDZ_6"/>
    <property type="match status" value="1"/>
</dbReference>
<keyword evidence="9" id="KW-0482">Metalloprotease</keyword>
<dbReference type="RefSeq" id="WP_278159212.1">
    <property type="nucleotide sequence ID" value="NZ_CP121252.1"/>
</dbReference>
<feature type="domain" description="Peptidase M50" evidence="12">
    <location>
        <begin position="16"/>
        <end position="411"/>
    </location>
</feature>
<accession>A0ABY8H8U9</accession>
<evidence type="ECO:0000256" key="5">
    <source>
        <dbReference type="ARBA" id="ARBA00022692"/>
    </source>
</evidence>
<protein>
    <submittedName>
        <fullName evidence="14">Site-2 protease family protein</fullName>
    </submittedName>
</protein>
<comment type="cofactor">
    <cofactor evidence="1">
        <name>Zn(2+)</name>
        <dbReference type="ChEBI" id="CHEBI:29105"/>
    </cofactor>
</comment>
<feature type="transmembrane region" description="Helical" evidence="11">
    <location>
        <begin position="419"/>
        <end position="443"/>
    </location>
</feature>
<dbReference type="CDD" id="cd06163">
    <property type="entry name" value="S2P-M50_PDZ_RseP-like"/>
    <property type="match status" value="1"/>
</dbReference>
<evidence type="ECO:0000259" key="12">
    <source>
        <dbReference type="Pfam" id="PF02163"/>
    </source>
</evidence>
<dbReference type="Pfam" id="PF02163">
    <property type="entry name" value="Peptidase_M50"/>
    <property type="match status" value="1"/>
</dbReference>
<dbReference type="PANTHER" id="PTHR42837">
    <property type="entry name" value="REGULATOR OF SIGMA-E PROTEASE RSEP"/>
    <property type="match status" value="1"/>
</dbReference>
<evidence type="ECO:0000256" key="2">
    <source>
        <dbReference type="ARBA" id="ARBA00004141"/>
    </source>
</evidence>
<feature type="transmembrane region" description="Helical" evidence="11">
    <location>
        <begin position="375"/>
        <end position="398"/>
    </location>
</feature>
<evidence type="ECO:0000259" key="13">
    <source>
        <dbReference type="Pfam" id="PF17820"/>
    </source>
</evidence>
<dbReference type="SUPFAM" id="SSF50156">
    <property type="entry name" value="PDZ domain-like"/>
    <property type="match status" value="1"/>
</dbReference>
<keyword evidence="4 14" id="KW-0645">Protease</keyword>
<name>A0ABY8H8U9_9MICC</name>
<dbReference type="InterPro" id="IPR008915">
    <property type="entry name" value="Peptidase_M50"/>
</dbReference>
<dbReference type="PANTHER" id="PTHR42837:SF2">
    <property type="entry name" value="MEMBRANE METALLOPROTEASE ARASP2, CHLOROPLASTIC-RELATED"/>
    <property type="match status" value="1"/>
</dbReference>
<dbReference type="InterPro" id="IPR036034">
    <property type="entry name" value="PDZ_sf"/>
</dbReference>
<keyword evidence="15" id="KW-1185">Reference proteome</keyword>
<dbReference type="InterPro" id="IPR041489">
    <property type="entry name" value="PDZ_6"/>
</dbReference>
<keyword evidence="5 11" id="KW-0812">Transmembrane</keyword>
<evidence type="ECO:0000313" key="15">
    <source>
        <dbReference type="Proteomes" id="UP001219037"/>
    </source>
</evidence>
<evidence type="ECO:0000256" key="9">
    <source>
        <dbReference type="ARBA" id="ARBA00023049"/>
    </source>
</evidence>
<feature type="domain" description="PDZ" evidence="13">
    <location>
        <begin position="192"/>
        <end position="241"/>
    </location>
</feature>
<keyword evidence="6" id="KW-0378">Hydrolase</keyword>
<comment type="subcellular location">
    <subcellularLocation>
        <location evidence="2">Membrane</location>
        <topology evidence="2">Multi-pass membrane protein</topology>
    </subcellularLocation>
</comment>
<evidence type="ECO:0000256" key="10">
    <source>
        <dbReference type="ARBA" id="ARBA00023136"/>
    </source>
</evidence>
<feature type="transmembrane region" description="Helical" evidence="11">
    <location>
        <begin position="131"/>
        <end position="153"/>
    </location>
</feature>
<comment type="similarity">
    <text evidence="3">Belongs to the peptidase M50B family.</text>
</comment>
<organism evidence="14 15">
    <name type="scientific">Citricoccus muralis</name>
    <dbReference type="NCBI Taxonomy" id="169134"/>
    <lineage>
        <taxon>Bacteria</taxon>
        <taxon>Bacillati</taxon>
        <taxon>Actinomycetota</taxon>
        <taxon>Actinomycetes</taxon>
        <taxon>Micrococcales</taxon>
        <taxon>Micrococcaceae</taxon>
        <taxon>Citricoccus</taxon>
    </lineage>
</organism>
<keyword evidence="10 11" id="KW-0472">Membrane</keyword>
<dbReference type="GO" id="GO:0008233">
    <property type="term" value="F:peptidase activity"/>
    <property type="evidence" value="ECO:0007669"/>
    <property type="project" value="UniProtKB-KW"/>
</dbReference>
<dbReference type="CDD" id="cd23081">
    <property type="entry name" value="cpPDZ_EcRseP-like"/>
    <property type="match status" value="1"/>
</dbReference>
<sequence length="452" mass="48559">MTFSAVAFVIGVLVVAVGIILSIALHEIGHLVPAKLFGVRVTQYMVGFGKTLFSFKRGDTEYGIKAIPLGGYVAMIGMYPPAHPDQGEQPRNASTGLLQQMSQDAREVAAAELREGDEHRMFISLPVWKRIIIMLGGPFMNLVIGTVLTAILVTSVGVSTPTTTVSEVFRCAISAQEQTERAEAGAEECTDEDPTSPAYAAGLEPGDEITSFNGEPVVDWESLTEGIQQRADQVTEITYLRDGTEHTTTITPQLTARPQLDSLGRVQYDDDDNIITHHVGFIGMGSLVENQTQPVTETFPVLGQQLEATARVVVALPVRLWDTVVVIATDGERDPNGPMSVVGVGRIAGEAAAQETVSVADRAAMLLSLIASVNIALMVFNLIPLLPLDGGHVAGALWEKIRRTWAKLRGQKDPGPFDIARLLPLTYIVAAGLMVMGAILIVADIVKPVQLF</sequence>
<evidence type="ECO:0000256" key="4">
    <source>
        <dbReference type="ARBA" id="ARBA00022670"/>
    </source>
</evidence>
<evidence type="ECO:0000256" key="8">
    <source>
        <dbReference type="ARBA" id="ARBA00022989"/>
    </source>
</evidence>
<dbReference type="InterPro" id="IPR004387">
    <property type="entry name" value="Pept_M50_Zn"/>
</dbReference>
<dbReference type="Gene3D" id="2.30.42.10">
    <property type="match status" value="1"/>
</dbReference>
<evidence type="ECO:0000256" key="3">
    <source>
        <dbReference type="ARBA" id="ARBA00007931"/>
    </source>
</evidence>
<gene>
    <name evidence="14" type="ORF">P8192_05660</name>
</gene>
<dbReference type="GO" id="GO:0006508">
    <property type="term" value="P:proteolysis"/>
    <property type="evidence" value="ECO:0007669"/>
    <property type="project" value="UniProtKB-KW"/>
</dbReference>
<evidence type="ECO:0000256" key="6">
    <source>
        <dbReference type="ARBA" id="ARBA00022801"/>
    </source>
</evidence>
<reference evidence="14 15" key="1">
    <citation type="submission" date="2023-04" db="EMBL/GenBank/DDBJ databases">
        <title>Funneling lignin-derived compounds into biodiesel using alkali-halophilic Citricoccus sp. P2.</title>
        <authorList>
            <person name="Luo C.-B."/>
        </authorList>
    </citation>
    <scope>NUCLEOTIDE SEQUENCE [LARGE SCALE GENOMIC DNA]</scope>
    <source>
        <strain evidence="14 15">P2</strain>
    </source>
</reference>
<evidence type="ECO:0000256" key="7">
    <source>
        <dbReference type="ARBA" id="ARBA00022833"/>
    </source>
</evidence>
<evidence type="ECO:0000256" key="1">
    <source>
        <dbReference type="ARBA" id="ARBA00001947"/>
    </source>
</evidence>
<evidence type="ECO:0000313" key="14">
    <source>
        <dbReference type="EMBL" id="WFP17588.1"/>
    </source>
</evidence>